<protein>
    <recommendedName>
        <fullName evidence="6">Fe2OG dioxygenase domain-containing protein</fullName>
    </recommendedName>
</protein>
<dbReference type="EMBL" id="OZ021737">
    <property type="protein sequence ID" value="CAK9318735.1"/>
    <property type="molecule type" value="Genomic_DNA"/>
</dbReference>
<evidence type="ECO:0000256" key="4">
    <source>
        <dbReference type="ARBA" id="ARBA00023004"/>
    </source>
</evidence>
<keyword evidence="4 5" id="KW-0408">Iron</keyword>
<proteinExistence type="inferred from homology"/>
<comment type="similarity">
    <text evidence="1 5">Belongs to the iron/ascorbate-dependent oxidoreductase family.</text>
</comment>
<evidence type="ECO:0000313" key="8">
    <source>
        <dbReference type="Proteomes" id="UP001642487"/>
    </source>
</evidence>
<dbReference type="PANTHER" id="PTHR10209">
    <property type="entry name" value="OXIDOREDUCTASE, 2OG-FE II OXYGENASE FAMILY PROTEIN"/>
    <property type="match status" value="1"/>
</dbReference>
<name>A0ABP0YE21_9ROSI</name>
<evidence type="ECO:0000256" key="3">
    <source>
        <dbReference type="ARBA" id="ARBA00023002"/>
    </source>
</evidence>
<evidence type="ECO:0000313" key="7">
    <source>
        <dbReference type="EMBL" id="CAK9318735.1"/>
    </source>
</evidence>
<accession>A0ABP0YE21</accession>
<keyword evidence="2 5" id="KW-0479">Metal-binding</keyword>
<dbReference type="PROSITE" id="PS51471">
    <property type="entry name" value="FE2OG_OXY"/>
    <property type="match status" value="1"/>
</dbReference>
<dbReference type="InterPro" id="IPR044861">
    <property type="entry name" value="IPNS-like_FE2OG_OXY"/>
</dbReference>
<gene>
    <name evidence="7" type="ORF">CITCOLO1_LOCUS10707</name>
</gene>
<evidence type="ECO:0000256" key="5">
    <source>
        <dbReference type="RuleBase" id="RU003682"/>
    </source>
</evidence>
<dbReference type="Pfam" id="PF14226">
    <property type="entry name" value="DIOX_N"/>
    <property type="match status" value="1"/>
</dbReference>
<dbReference type="InterPro" id="IPR026992">
    <property type="entry name" value="DIOX_N"/>
</dbReference>
<dbReference type="Proteomes" id="UP001642487">
    <property type="component" value="Chromosome 3"/>
</dbReference>
<evidence type="ECO:0000256" key="2">
    <source>
        <dbReference type="ARBA" id="ARBA00022723"/>
    </source>
</evidence>
<keyword evidence="3 5" id="KW-0560">Oxidoreductase</keyword>
<keyword evidence="8" id="KW-1185">Reference proteome</keyword>
<evidence type="ECO:0000259" key="6">
    <source>
        <dbReference type="PROSITE" id="PS51471"/>
    </source>
</evidence>
<sequence>MANLTPFSKLHQTFDRASELKAFDQTKAGVKGLVDSGVAEIPGIFYCPPKEHSNSVPEETHLGIPVVDLEDIDKDPFKRREVVGKIREASETWGFFQVLNHGVPVSVQEEIINGVHRFFEQDIEVKKQYYTRDNTKPFVHNCNFDLFSAPVANWRDTFFTLMAPNSPSPQDLPQVCRDILVEYSKQIMKLGKLIFGLLSEALGLKSTHLVDLDCNEGLSILGHYYPPCPQPELSIGTTEHSDNTFITVLLQDDMGGLQVRQHNKWVDVPPVPGAFVINVGSLLQLITNDRFVSSEHRVVANRKGPRVSVAGFFSTGFLPTSKLYGPIKELLSEQNPPRYKEISVKEYNLYFAEKGLDGTSALPHFKL</sequence>
<feature type="domain" description="Fe2OG dioxygenase" evidence="6">
    <location>
        <begin position="216"/>
        <end position="315"/>
    </location>
</feature>
<dbReference type="InterPro" id="IPR027443">
    <property type="entry name" value="IPNS-like_sf"/>
</dbReference>
<dbReference type="Pfam" id="PF03171">
    <property type="entry name" value="2OG-FeII_Oxy"/>
    <property type="match status" value="1"/>
</dbReference>
<organism evidence="7 8">
    <name type="scientific">Citrullus colocynthis</name>
    <name type="common">colocynth</name>
    <dbReference type="NCBI Taxonomy" id="252529"/>
    <lineage>
        <taxon>Eukaryota</taxon>
        <taxon>Viridiplantae</taxon>
        <taxon>Streptophyta</taxon>
        <taxon>Embryophyta</taxon>
        <taxon>Tracheophyta</taxon>
        <taxon>Spermatophyta</taxon>
        <taxon>Magnoliopsida</taxon>
        <taxon>eudicotyledons</taxon>
        <taxon>Gunneridae</taxon>
        <taxon>Pentapetalae</taxon>
        <taxon>rosids</taxon>
        <taxon>fabids</taxon>
        <taxon>Cucurbitales</taxon>
        <taxon>Cucurbitaceae</taxon>
        <taxon>Benincaseae</taxon>
        <taxon>Citrullus</taxon>
    </lineage>
</organism>
<dbReference type="InterPro" id="IPR005123">
    <property type="entry name" value="Oxoglu/Fe-dep_dioxygenase_dom"/>
</dbReference>
<reference evidence="7 8" key="1">
    <citation type="submission" date="2024-03" db="EMBL/GenBank/DDBJ databases">
        <authorList>
            <person name="Gkanogiannis A."/>
            <person name="Becerra Lopez-Lavalle L."/>
        </authorList>
    </citation>
    <scope>NUCLEOTIDE SEQUENCE [LARGE SCALE GENOMIC DNA]</scope>
</reference>
<evidence type="ECO:0000256" key="1">
    <source>
        <dbReference type="ARBA" id="ARBA00008056"/>
    </source>
</evidence>
<dbReference type="Gene3D" id="2.60.120.330">
    <property type="entry name" value="B-lactam Antibiotic, Isopenicillin N Synthase, Chain"/>
    <property type="match status" value="1"/>
</dbReference>
<dbReference type="PANTHER" id="PTHR10209:SF791">
    <property type="entry name" value="1-AMINOCYCLOPROPANE-1-CARBOXYLATE OXIDASE HOMOLOG 1"/>
    <property type="match status" value="1"/>
</dbReference>
<dbReference type="SUPFAM" id="SSF51197">
    <property type="entry name" value="Clavaminate synthase-like"/>
    <property type="match status" value="1"/>
</dbReference>